<dbReference type="GeneID" id="94825034"/>
<proteinExistence type="predicted"/>
<organism evidence="1 2">
    <name type="scientific">Tritrichomonas foetus</name>
    <dbReference type="NCBI Taxonomy" id="1144522"/>
    <lineage>
        <taxon>Eukaryota</taxon>
        <taxon>Metamonada</taxon>
        <taxon>Parabasalia</taxon>
        <taxon>Tritrichomonadida</taxon>
        <taxon>Tritrichomonadidae</taxon>
        <taxon>Tritrichomonas</taxon>
    </lineage>
</organism>
<protein>
    <submittedName>
        <fullName evidence="1">Uncharacterized protein</fullName>
    </submittedName>
</protein>
<evidence type="ECO:0000313" key="2">
    <source>
        <dbReference type="Proteomes" id="UP000179807"/>
    </source>
</evidence>
<evidence type="ECO:0000313" key="1">
    <source>
        <dbReference type="EMBL" id="OHS98780.1"/>
    </source>
</evidence>
<accession>A0A1J4JNE2</accession>
<dbReference type="Proteomes" id="UP000179807">
    <property type="component" value="Unassembled WGS sequence"/>
</dbReference>
<dbReference type="VEuPathDB" id="TrichDB:TRFO_01823"/>
<name>A0A1J4JNE2_9EUKA</name>
<gene>
    <name evidence="1" type="ORF">TRFO_01823</name>
</gene>
<comment type="caution">
    <text evidence="1">The sequence shown here is derived from an EMBL/GenBank/DDBJ whole genome shotgun (WGS) entry which is preliminary data.</text>
</comment>
<sequence length="558" mass="63918">MLDSATADEENPSLLFIQELRKAVGDENIEAAIQNIRTSDIPQFSTLNLLSNGNPRLLNQAMNTINNCGIRLPISYQFPIRFPWSNGERKTYEIPNIFPDKLNEIKKFMELKGNPYRPIDIIYRSNQDHSFLSSDLKNIYINQNDWHGENYDVLRVFSEISNPDTKGDLDDIMEWSYTKVKYSKSYPKCSGSKACDILLLNRDWIACEQDTQYETRSKRANIAQVTDEMKDIEDFSNDLDVLVSRNKNVYRMLLHGGPECASFSQTIADEFNELFDGKGSFFVELLKKFPGKVYPIVLNKLKKRAKKLYLRKIEEPIRWSKKLETISPVQRTVFRKNLVKRLKTSEIFSIIGKKINYPVNQVYLLTKFVSIARANMPVDPATPNLDDDLQKTFRKILNELRNSTPRIMKITFYHAACIYCAAYFVHEVCTFDVIDNIEISSVKTAVEIGITDVQDHGYQRILNIIADSINQRKIKKTVVSHPTNNAVLEISGLAFNIDLDTSAKLVQIGNLFFKLLKDFALEPPGEAPFIKCIIGSGEIMLLSSGNEMIQINLRDSKK</sequence>
<dbReference type="EMBL" id="MLAK01001037">
    <property type="protein sequence ID" value="OHS98780.1"/>
    <property type="molecule type" value="Genomic_DNA"/>
</dbReference>
<dbReference type="RefSeq" id="XP_068351917.1">
    <property type="nucleotide sequence ID" value="XM_068490330.1"/>
</dbReference>
<keyword evidence="2" id="KW-1185">Reference proteome</keyword>
<reference evidence="1" key="1">
    <citation type="submission" date="2016-10" db="EMBL/GenBank/DDBJ databases">
        <authorList>
            <person name="Benchimol M."/>
            <person name="Almeida L.G."/>
            <person name="Vasconcelos A.T."/>
            <person name="Perreira-Neves A."/>
            <person name="Rosa I.A."/>
            <person name="Tasca T."/>
            <person name="Bogo M.R."/>
            <person name="de Souza W."/>
        </authorList>
    </citation>
    <scope>NUCLEOTIDE SEQUENCE [LARGE SCALE GENOMIC DNA]</scope>
    <source>
        <strain evidence="1">K</strain>
    </source>
</reference>
<dbReference type="OrthoDB" id="10602240at2759"/>
<dbReference type="AlphaFoldDB" id="A0A1J4JNE2"/>